<keyword evidence="5 7" id="KW-0472">Membrane</keyword>
<keyword evidence="3 7" id="KW-0812">Transmembrane</keyword>
<dbReference type="PANTHER" id="PTHR30509:SF9">
    <property type="entry name" value="MULTIDRUG RESISTANCE PROTEIN MDTO"/>
    <property type="match status" value="1"/>
</dbReference>
<evidence type="ECO:0000259" key="9">
    <source>
        <dbReference type="Pfam" id="PF13515"/>
    </source>
</evidence>
<dbReference type="Pfam" id="PF13515">
    <property type="entry name" value="FUSC_2"/>
    <property type="match status" value="1"/>
</dbReference>
<feature type="transmembrane region" description="Helical" evidence="7">
    <location>
        <begin position="452"/>
        <end position="468"/>
    </location>
</feature>
<evidence type="ECO:0000256" key="6">
    <source>
        <dbReference type="ARBA" id="ARBA00043993"/>
    </source>
</evidence>
<feature type="transmembrane region" description="Helical" evidence="7">
    <location>
        <begin position="75"/>
        <end position="92"/>
    </location>
</feature>
<feature type="domain" description="Integral membrane bound transporter" evidence="9">
    <location>
        <begin position="394"/>
        <end position="514"/>
    </location>
</feature>
<evidence type="ECO:0000256" key="5">
    <source>
        <dbReference type="ARBA" id="ARBA00023136"/>
    </source>
</evidence>
<dbReference type="Pfam" id="PF12805">
    <property type="entry name" value="FUSC-like"/>
    <property type="match status" value="1"/>
</dbReference>
<evidence type="ECO:0000259" key="8">
    <source>
        <dbReference type="Pfam" id="PF12805"/>
    </source>
</evidence>
<evidence type="ECO:0000256" key="3">
    <source>
        <dbReference type="ARBA" id="ARBA00022692"/>
    </source>
</evidence>
<comment type="subcellular location">
    <subcellularLocation>
        <location evidence="1">Cell membrane</location>
        <topology evidence="1">Multi-pass membrane protein</topology>
    </subcellularLocation>
</comment>
<dbReference type="InterPro" id="IPR032692">
    <property type="entry name" value="YccS_N"/>
</dbReference>
<keyword evidence="11" id="KW-1185">Reference proteome</keyword>
<dbReference type="KEGG" id="aprs:BI364_11125"/>
<name>A0A1D8IPW7_9GAMM</name>
<feature type="transmembrane region" description="Helical" evidence="7">
    <location>
        <begin position="52"/>
        <end position="69"/>
    </location>
</feature>
<evidence type="ECO:0000256" key="2">
    <source>
        <dbReference type="ARBA" id="ARBA00022475"/>
    </source>
</evidence>
<feature type="transmembrane region" description="Helical" evidence="7">
    <location>
        <begin position="382"/>
        <end position="401"/>
    </location>
</feature>
<feature type="transmembrane region" description="Helical" evidence="7">
    <location>
        <begin position="473"/>
        <end position="490"/>
    </location>
</feature>
<evidence type="ECO:0000256" key="4">
    <source>
        <dbReference type="ARBA" id="ARBA00022989"/>
    </source>
</evidence>
<dbReference type="AlphaFoldDB" id="A0A1D8IPW7"/>
<evidence type="ECO:0000313" key="10">
    <source>
        <dbReference type="EMBL" id="AOU98434.1"/>
    </source>
</evidence>
<dbReference type="Proteomes" id="UP000095401">
    <property type="component" value="Chromosome"/>
</dbReference>
<feature type="domain" description="Integral membrane protein YccS N-terminal" evidence="8">
    <location>
        <begin position="58"/>
        <end position="206"/>
    </location>
</feature>
<dbReference type="EMBL" id="CP017415">
    <property type="protein sequence ID" value="AOU98434.1"/>
    <property type="molecule type" value="Genomic_DNA"/>
</dbReference>
<organism evidence="10 11">
    <name type="scientific">Acidihalobacter yilgarnensis</name>
    <dbReference type="NCBI Taxonomy" id="2819280"/>
    <lineage>
        <taxon>Bacteria</taxon>
        <taxon>Pseudomonadati</taxon>
        <taxon>Pseudomonadota</taxon>
        <taxon>Gammaproteobacteria</taxon>
        <taxon>Chromatiales</taxon>
        <taxon>Ectothiorhodospiraceae</taxon>
        <taxon>Acidihalobacter</taxon>
    </lineage>
</organism>
<proteinExistence type="inferred from homology"/>
<dbReference type="InterPro" id="IPR049453">
    <property type="entry name" value="Memb_transporter_dom"/>
</dbReference>
<evidence type="ECO:0000313" key="11">
    <source>
        <dbReference type="Proteomes" id="UP000095401"/>
    </source>
</evidence>
<protein>
    <submittedName>
        <fullName evidence="10">Uncharacterized protein</fullName>
    </submittedName>
</protein>
<comment type="similarity">
    <text evidence="6">Belongs to the YccS/YhfK family.</text>
</comment>
<keyword evidence="2" id="KW-1003">Cell membrane</keyword>
<dbReference type="PANTHER" id="PTHR30509">
    <property type="entry name" value="P-HYDROXYBENZOIC ACID EFFLUX PUMP SUBUNIT-RELATED"/>
    <property type="match status" value="1"/>
</dbReference>
<feature type="transmembrane region" description="Helical" evidence="7">
    <location>
        <begin position="124"/>
        <end position="146"/>
    </location>
</feature>
<dbReference type="GO" id="GO:0005886">
    <property type="term" value="C:plasma membrane"/>
    <property type="evidence" value="ECO:0007669"/>
    <property type="project" value="UniProtKB-SubCell"/>
</dbReference>
<accession>A0A1D8IPW7</accession>
<keyword evidence="4 7" id="KW-1133">Transmembrane helix</keyword>
<evidence type="ECO:0000256" key="7">
    <source>
        <dbReference type="SAM" id="Phobius"/>
    </source>
</evidence>
<gene>
    <name evidence="10" type="ORF">BI364_11125</name>
</gene>
<feature type="transmembrane region" description="Helical" evidence="7">
    <location>
        <begin position="99"/>
        <end position="118"/>
    </location>
</feature>
<evidence type="ECO:0000256" key="1">
    <source>
        <dbReference type="ARBA" id="ARBA00004651"/>
    </source>
</evidence>
<feature type="transmembrane region" description="Helical" evidence="7">
    <location>
        <begin position="502"/>
        <end position="520"/>
    </location>
</feature>
<reference evidence="11" key="1">
    <citation type="submission" date="2016-09" db="EMBL/GenBank/DDBJ databases">
        <title>Acidihalobacter prosperus F5.</title>
        <authorList>
            <person name="Khaleque H.N."/>
            <person name="Ramsay J.P."/>
            <person name="Kaksonen A.H."/>
            <person name="Boxall N.J."/>
            <person name="Watkin E.L.J."/>
        </authorList>
    </citation>
    <scope>NUCLEOTIDE SEQUENCE [LARGE SCALE GENOMIC DNA]</scope>
    <source>
        <strain evidence="11">F5</strain>
    </source>
</reference>
<sequence length="719" mass="77688">MGLSVAMRGTLATGVPLLGLEALHQPIPALLAALGALQTSIADVGGPYRDRIITLGLACLFLPLAAIVGQILASWWWAATLGATLLAVGIGLGRAFGQLGTSLGFATGVAFLIGMVTPDVTASAALLGGSLFLGAAWTLVVALVFWKLRPYKRVEYEVSECFSAAAEVAEAALDTIRRKTPSSGDGGLARTHHALRMRVEQARATLDQLRGDSDGRNLTLPRLLVLIRSAARIGANTLALGDVEASRPAGAVHAQAALARTLESLVHICQIIARDLAFGRGVLDTRAYEVKLAGLARALTRLRSRPDCPPALWLEFEHALTALDRNRAHLQNVVEVLDQLFGDEHTAGSRLLPRLYARELFRRGLANLRANLRPRAALFRHALRLALAVAIGTALYTGFALPHGIWIPLTVLVVLQPDIGGTRARAFQRTAGTVAGVTLAGLLVTQVHDPDLINLLLLGLTFFTLLFLRRRYALAVTLLTPLIILLLERLAPSGLALVFERVAYTLTGAVLALAAGYWLWPNWQRRQLPAQLATALASTARYASATLDHLRTGTGVDMGTIELRRMAETDAANADAAYQRMLAEPRRQQENTRAYLALVSYNERLTRHLTDLDEFIGTGEATPLPPHLEDWISALLDTLRRIARAPTDEISPLGDLAALESANASMSPALGRWDAIDRQHPYPVLRQTLLEKIGTDVSALYAAAWRLLHGDAPDARKRL</sequence>